<evidence type="ECO:0000313" key="3">
    <source>
        <dbReference type="Proteomes" id="UP000196258"/>
    </source>
</evidence>
<feature type="domain" description="Gamma-glutamylcyclotransferase AIG2-like" evidence="1">
    <location>
        <begin position="4"/>
        <end position="120"/>
    </location>
</feature>
<dbReference type="InterPro" id="IPR013024">
    <property type="entry name" value="GGCT-like"/>
</dbReference>
<dbReference type="InterPro" id="IPR009288">
    <property type="entry name" value="AIG2-like_dom"/>
</dbReference>
<dbReference type="AlphaFoldDB" id="A0A1Y4QL30"/>
<dbReference type="SUPFAM" id="SSF110857">
    <property type="entry name" value="Gamma-glutamyl cyclotransferase-like"/>
    <property type="match status" value="1"/>
</dbReference>
<dbReference type="GO" id="GO:0016740">
    <property type="term" value="F:transferase activity"/>
    <property type="evidence" value="ECO:0007669"/>
    <property type="project" value="UniProtKB-KW"/>
</dbReference>
<organism evidence="2 3">
    <name type="scientific">Thomasclavelia spiroformis</name>
    <dbReference type="NCBI Taxonomy" id="29348"/>
    <lineage>
        <taxon>Bacteria</taxon>
        <taxon>Bacillati</taxon>
        <taxon>Bacillota</taxon>
        <taxon>Erysipelotrichia</taxon>
        <taxon>Erysipelotrichales</taxon>
        <taxon>Coprobacillaceae</taxon>
        <taxon>Thomasclavelia</taxon>
    </lineage>
</organism>
<accession>A0A1Y4QL30</accession>
<comment type="caution">
    <text evidence="2">The sequence shown here is derived from an EMBL/GenBank/DDBJ whole genome shotgun (WGS) entry which is preliminary data.</text>
</comment>
<name>A0A1Y4QL30_9FIRM</name>
<dbReference type="InterPro" id="IPR036568">
    <property type="entry name" value="GGCT-like_sf"/>
</dbReference>
<protein>
    <submittedName>
        <fullName evidence="2">Gamma-glutamylcyclotransferase</fullName>
    </submittedName>
</protein>
<sequence length="137" mass="16147">MARIFVYGTLRKGMHNYDRYLKDKQSFREYGYIKGKLMSLKGQKYPAFLLEGNGMILGEIHEVDDEFIKVLDVLESYFGENNPNNEYNKIVCDIYDDNETIIEQIPVYVYNDKNESNARLLDKEIGNDFVKYFLNKS</sequence>
<evidence type="ECO:0000259" key="1">
    <source>
        <dbReference type="Pfam" id="PF06094"/>
    </source>
</evidence>
<dbReference type="Proteomes" id="UP000196258">
    <property type="component" value="Unassembled WGS sequence"/>
</dbReference>
<dbReference type="Gene3D" id="3.10.490.10">
    <property type="entry name" value="Gamma-glutamyl cyclotransferase-like"/>
    <property type="match status" value="1"/>
</dbReference>
<keyword evidence="2" id="KW-0808">Transferase</keyword>
<evidence type="ECO:0000313" key="2">
    <source>
        <dbReference type="EMBL" id="OUQ06016.1"/>
    </source>
</evidence>
<gene>
    <name evidence="2" type="ORF">B5E91_04190</name>
</gene>
<dbReference type="Pfam" id="PF06094">
    <property type="entry name" value="GGACT"/>
    <property type="match status" value="1"/>
</dbReference>
<dbReference type="EMBL" id="NFLB01000003">
    <property type="protein sequence ID" value="OUQ06016.1"/>
    <property type="molecule type" value="Genomic_DNA"/>
</dbReference>
<proteinExistence type="predicted"/>
<dbReference type="CDD" id="cd06661">
    <property type="entry name" value="GGCT_like"/>
    <property type="match status" value="1"/>
</dbReference>
<reference evidence="3" key="1">
    <citation type="submission" date="2017-04" db="EMBL/GenBank/DDBJ databases">
        <title>Function of individual gut microbiota members based on whole genome sequencing of pure cultures obtained from chicken caecum.</title>
        <authorList>
            <person name="Medvecky M."/>
            <person name="Cejkova D."/>
            <person name="Polansky O."/>
            <person name="Karasova D."/>
            <person name="Kubasova T."/>
            <person name="Cizek A."/>
            <person name="Rychlik I."/>
        </authorList>
    </citation>
    <scope>NUCLEOTIDE SEQUENCE [LARGE SCALE GENOMIC DNA]</scope>
    <source>
        <strain evidence="3">An149</strain>
    </source>
</reference>
<dbReference type="RefSeq" id="WP_087255354.1">
    <property type="nucleotide sequence ID" value="NZ_NFLB01000003.1"/>
</dbReference>